<reference evidence="2 3" key="1">
    <citation type="journal article" date="2000" name="DNA Res.">
        <title>Complete genome structure of the nitrogen-fixing symbiotic bacterium Mesorhizobium loti.</title>
        <authorList>
            <person name="Kaneko T."/>
            <person name="Nakamura Y."/>
            <person name="Sato S."/>
            <person name="Asamizu E."/>
            <person name="Kato T."/>
            <person name="Sasamoto S."/>
            <person name="Watanabe A."/>
            <person name="Idesawa K."/>
            <person name="Ishikawa A."/>
            <person name="Kawashima K."/>
            <person name="Kimura T."/>
            <person name="Kishida Y."/>
            <person name="Kiyokawa C."/>
            <person name="Kohara M."/>
            <person name="Matsumoto M."/>
            <person name="Matsuno A."/>
            <person name="Mochizuki Y."/>
            <person name="Nakayama S."/>
            <person name="Nakazaki N."/>
            <person name="Shimpo S."/>
            <person name="Sugimoto M."/>
            <person name="Takeuchi C."/>
            <person name="Yamada M."/>
            <person name="Tabata S."/>
        </authorList>
    </citation>
    <scope>NUCLEOTIDE SEQUENCE [LARGE SCALE GENOMIC DNA]</scope>
    <source>
        <strain evidence="3">LMG 29417 / CECT 9101 / MAFF 303099</strain>
    </source>
</reference>
<dbReference type="HOGENOM" id="CLU_1990885_0_0_5"/>
<name>Q984X0_RHILO</name>
<evidence type="ECO:0000313" key="3">
    <source>
        <dbReference type="Proteomes" id="UP000000552"/>
    </source>
</evidence>
<evidence type="ECO:0000256" key="1">
    <source>
        <dbReference type="SAM" id="MobiDB-lite"/>
    </source>
</evidence>
<dbReference type="Proteomes" id="UP000000552">
    <property type="component" value="Chromosome"/>
</dbReference>
<gene>
    <name evidence="2" type="ordered locus">mlr7808</name>
</gene>
<dbReference type="KEGG" id="mlo:mlr7808"/>
<accession>Q984X0</accession>
<proteinExistence type="predicted"/>
<feature type="compositionally biased region" description="Basic and acidic residues" evidence="1">
    <location>
        <begin position="33"/>
        <end position="45"/>
    </location>
</feature>
<sequence length="125" mass="13178">MCRAGSAVTAPSPPPRRDRGNSVLRPKSGIGVQRHDGRDLHHAGLDQRQGGEVAAHFGVVGRLEHHAAAGDVATVPDLAHRTFGVERAALFGLAWQKRCKVGVGELCGVAGEKGKELHVGLLWLG</sequence>
<feature type="region of interest" description="Disordered" evidence="1">
    <location>
        <begin position="1"/>
        <end position="47"/>
    </location>
</feature>
<protein>
    <submittedName>
        <fullName evidence="2">Mlr7808 protein</fullName>
    </submittedName>
</protein>
<evidence type="ECO:0000313" key="2">
    <source>
        <dbReference type="EMBL" id="BAB54193.1"/>
    </source>
</evidence>
<organism evidence="2 3">
    <name type="scientific">Mesorhizobium japonicum (strain LMG 29417 / CECT 9101 / MAFF 303099)</name>
    <name type="common">Mesorhizobium loti (strain MAFF 303099)</name>
    <dbReference type="NCBI Taxonomy" id="266835"/>
    <lineage>
        <taxon>Bacteria</taxon>
        <taxon>Pseudomonadati</taxon>
        <taxon>Pseudomonadota</taxon>
        <taxon>Alphaproteobacteria</taxon>
        <taxon>Hyphomicrobiales</taxon>
        <taxon>Phyllobacteriaceae</taxon>
        <taxon>Mesorhizobium</taxon>
    </lineage>
</organism>
<dbReference type="AlphaFoldDB" id="Q984X0"/>
<dbReference type="EMBL" id="BA000012">
    <property type="protein sequence ID" value="BAB54193.1"/>
    <property type="molecule type" value="Genomic_DNA"/>
</dbReference>